<dbReference type="AlphaFoldDB" id="A0A0A9CUH4"/>
<evidence type="ECO:0000313" key="1">
    <source>
        <dbReference type="EMBL" id="JAD79251.1"/>
    </source>
</evidence>
<reference evidence="1" key="2">
    <citation type="journal article" date="2015" name="Data Brief">
        <title>Shoot transcriptome of the giant reed, Arundo donax.</title>
        <authorList>
            <person name="Barrero R.A."/>
            <person name="Guerrero F.D."/>
            <person name="Moolhuijzen P."/>
            <person name="Goolsby J.A."/>
            <person name="Tidwell J."/>
            <person name="Bellgard S.E."/>
            <person name="Bellgard M.I."/>
        </authorList>
    </citation>
    <scope>NUCLEOTIDE SEQUENCE</scope>
    <source>
        <tissue evidence="1">Shoot tissue taken approximately 20 cm above the soil surface</tissue>
    </source>
</reference>
<name>A0A0A9CUH4_ARUDO</name>
<protein>
    <submittedName>
        <fullName evidence="1">Y1</fullName>
    </submittedName>
</protein>
<proteinExistence type="predicted"/>
<dbReference type="EMBL" id="GBRH01218644">
    <property type="protein sequence ID" value="JAD79251.1"/>
    <property type="molecule type" value="Transcribed_RNA"/>
</dbReference>
<accession>A0A0A9CUH4</accession>
<organism evidence="1">
    <name type="scientific">Arundo donax</name>
    <name type="common">Giant reed</name>
    <name type="synonym">Donax arundinaceus</name>
    <dbReference type="NCBI Taxonomy" id="35708"/>
    <lineage>
        <taxon>Eukaryota</taxon>
        <taxon>Viridiplantae</taxon>
        <taxon>Streptophyta</taxon>
        <taxon>Embryophyta</taxon>
        <taxon>Tracheophyta</taxon>
        <taxon>Spermatophyta</taxon>
        <taxon>Magnoliopsida</taxon>
        <taxon>Liliopsida</taxon>
        <taxon>Poales</taxon>
        <taxon>Poaceae</taxon>
        <taxon>PACMAD clade</taxon>
        <taxon>Arundinoideae</taxon>
        <taxon>Arundineae</taxon>
        <taxon>Arundo</taxon>
    </lineage>
</organism>
<sequence>MYILAETLASCCRMYLLLQNQWRMQIFGISNDFKRNKLVPPVSVTLLKFTDNTIGKQWNGGGRHGDCSDTIDGPYGAPPLLCHQQSSEVKRLGILLADLAAPVVGLLEPVARHLQLLGPDVKNRRRLCAQLAFQQCCLLQHHVVHLLFGRDDGLSRRVHGQAGVHRGAPASLPRLDTKASILEGA</sequence>
<reference evidence="1" key="1">
    <citation type="submission" date="2014-09" db="EMBL/GenBank/DDBJ databases">
        <authorList>
            <person name="Magalhaes I.L.F."/>
            <person name="Oliveira U."/>
            <person name="Santos F.R."/>
            <person name="Vidigal T.H.D.A."/>
            <person name="Brescovit A.D."/>
            <person name="Santos A.J."/>
        </authorList>
    </citation>
    <scope>NUCLEOTIDE SEQUENCE</scope>
    <source>
        <tissue evidence="1">Shoot tissue taken approximately 20 cm above the soil surface</tissue>
    </source>
</reference>